<dbReference type="Gene3D" id="3.30.300.30">
    <property type="match status" value="1"/>
</dbReference>
<dbReference type="PANTHER" id="PTHR43201:SF5">
    <property type="entry name" value="MEDIUM-CHAIN ACYL-COA LIGASE ACSF2, MITOCHONDRIAL"/>
    <property type="match status" value="1"/>
</dbReference>
<evidence type="ECO:0000259" key="3">
    <source>
        <dbReference type="Pfam" id="PF00501"/>
    </source>
</evidence>
<organism evidence="5 6">
    <name type="scientific">Nocardioides dokdonensis FR1436</name>
    <dbReference type="NCBI Taxonomy" id="1300347"/>
    <lineage>
        <taxon>Bacteria</taxon>
        <taxon>Bacillati</taxon>
        <taxon>Actinomycetota</taxon>
        <taxon>Actinomycetes</taxon>
        <taxon>Propionibacteriales</taxon>
        <taxon>Nocardioidaceae</taxon>
        <taxon>Nocardioides</taxon>
    </lineage>
</organism>
<protein>
    <submittedName>
        <fullName evidence="5">Long-chain-fatty-acid--CoA ligase FadD13</fullName>
        <ecNumber evidence="5">6.2.1.3</ecNumber>
    </submittedName>
</protein>
<dbReference type="Proteomes" id="UP000077868">
    <property type="component" value="Chromosome"/>
</dbReference>
<dbReference type="Gene3D" id="3.40.50.12780">
    <property type="entry name" value="N-terminal domain of ligase-like"/>
    <property type="match status" value="1"/>
</dbReference>
<dbReference type="InterPro" id="IPR000873">
    <property type="entry name" value="AMP-dep_synth/lig_dom"/>
</dbReference>
<dbReference type="InterPro" id="IPR045851">
    <property type="entry name" value="AMP-bd_C_sf"/>
</dbReference>
<evidence type="ECO:0000259" key="4">
    <source>
        <dbReference type="Pfam" id="PF13193"/>
    </source>
</evidence>
<dbReference type="AlphaFoldDB" id="A0A1A9GHP2"/>
<dbReference type="GO" id="GO:0004467">
    <property type="term" value="F:long-chain fatty acid-CoA ligase activity"/>
    <property type="evidence" value="ECO:0007669"/>
    <property type="project" value="UniProtKB-EC"/>
</dbReference>
<gene>
    <name evidence="5" type="ORF">I601_0589</name>
</gene>
<dbReference type="InterPro" id="IPR020845">
    <property type="entry name" value="AMP-binding_CS"/>
</dbReference>
<evidence type="ECO:0000313" key="5">
    <source>
        <dbReference type="EMBL" id="ANH37041.1"/>
    </source>
</evidence>
<feature type="domain" description="AMP-binding enzyme C-terminal" evidence="4">
    <location>
        <begin position="448"/>
        <end position="524"/>
    </location>
</feature>
<dbReference type="Pfam" id="PF00501">
    <property type="entry name" value="AMP-binding"/>
    <property type="match status" value="1"/>
</dbReference>
<feature type="domain" description="AMP-dependent synthetase/ligase" evidence="3">
    <location>
        <begin position="39"/>
        <end position="398"/>
    </location>
</feature>
<reference evidence="5 6" key="1">
    <citation type="submission" date="2016-03" db="EMBL/GenBank/DDBJ databases">
        <title>Complete genome sequence of a soil Actinobacterium, Nocardioides dokdonensis FR1436.</title>
        <authorList>
            <person name="Kwon S.-K."/>
            <person name="Kim K."/>
            <person name="Kim J.F."/>
        </authorList>
    </citation>
    <scope>NUCLEOTIDE SEQUENCE [LARGE SCALE GENOMIC DNA]</scope>
    <source>
        <strain evidence="5 6">FR1436</strain>
    </source>
</reference>
<dbReference type="PANTHER" id="PTHR43201">
    <property type="entry name" value="ACYL-COA SYNTHETASE"/>
    <property type="match status" value="1"/>
</dbReference>
<dbReference type="SUPFAM" id="SSF56801">
    <property type="entry name" value="Acetyl-CoA synthetase-like"/>
    <property type="match status" value="1"/>
</dbReference>
<dbReference type="STRING" id="1300347.I601_0589"/>
<dbReference type="GO" id="GO:0031956">
    <property type="term" value="F:medium-chain fatty acid-CoA ligase activity"/>
    <property type="evidence" value="ECO:0007669"/>
    <property type="project" value="TreeGrafter"/>
</dbReference>
<dbReference type="Pfam" id="PF13193">
    <property type="entry name" value="AMP-binding_C"/>
    <property type="match status" value="1"/>
</dbReference>
<evidence type="ECO:0000256" key="1">
    <source>
        <dbReference type="ARBA" id="ARBA00006432"/>
    </source>
</evidence>
<dbReference type="KEGG" id="ndk:I601_0589"/>
<name>A0A1A9GHP2_9ACTN</name>
<dbReference type="PROSITE" id="PS00455">
    <property type="entry name" value="AMP_BINDING"/>
    <property type="match status" value="1"/>
</dbReference>
<proteinExistence type="inferred from homology"/>
<evidence type="ECO:0000256" key="2">
    <source>
        <dbReference type="ARBA" id="ARBA00022598"/>
    </source>
</evidence>
<keyword evidence="2 5" id="KW-0436">Ligase</keyword>
<comment type="similarity">
    <text evidence="1">Belongs to the ATP-dependent AMP-binding enzyme family.</text>
</comment>
<dbReference type="InterPro" id="IPR042099">
    <property type="entry name" value="ANL_N_sf"/>
</dbReference>
<dbReference type="PATRIC" id="fig|1300347.3.peg.591"/>
<dbReference type="EC" id="6.2.1.3" evidence="5"/>
<sequence length="536" mass="57523">MARLTAPGAPFEIHTEDVLGEPMEVFAHRHRSLSELLQRSRGFGDAEYLVTTERRLGFTEHLDEVAALAQALREEHGVGKGDRVAISAANCPEWILVFWATISLGAVAVGANSLWAAPELAHGLELTGPRVLFVDGPRGALAGEQSFPVLSIETDLPAMVARHRGAALDQTPVREDDPAVILFTSGTTGRPKGATHSHRNVLCALWYHLLNDAVAAEMGVPQSGRRFLLATPLFHIAALHNLAVIRLAVGDTAVIHLGRFDVDRVLRLVEAERVTNWGAVPTMLSRVVELGDRLADYDLTSLRSVSVNSAPSSPRLKAALREALPVAARSLATTYGLTESSTAATVATAAELEADPDTVGRAVPTMQVEVRDDAGHVLPDGVEGEVCLRGPQMMLGYWRNPEATAASTAPHGWYRTGDLGTLRDGRLRISSRRSDLILRGGENIYPAEVEHVIASHPAVHECIVIGVPDADFGQAVMALVVLRPDAATDEGDLAAHVAARVARYKVPTRWALGHEPLPRNATGKVNRGQLAVAVRP</sequence>
<evidence type="ECO:0000313" key="6">
    <source>
        <dbReference type="Proteomes" id="UP000077868"/>
    </source>
</evidence>
<dbReference type="EMBL" id="CP015079">
    <property type="protein sequence ID" value="ANH37041.1"/>
    <property type="molecule type" value="Genomic_DNA"/>
</dbReference>
<accession>A0A1A9GHP2</accession>
<dbReference type="InterPro" id="IPR025110">
    <property type="entry name" value="AMP-bd_C"/>
</dbReference>
<keyword evidence="6" id="KW-1185">Reference proteome</keyword>